<dbReference type="Proteomes" id="UP000215214">
    <property type="component" value="Chromosome TJEJU"/>
</dbReference>
<keyword evidence="2" id="KW-1185">Reference proteome</keyword>
<accession>A0A238U9B3</accession>
<reference evidence="1 2" key="1">
    <citation type="submission" date="2017-07" db="EMBL/GenBank/DDBJ databases">
        <authorList>
            <person name="Sun Z.S."/>
            <person name="Albrecht U."/>
            <person name="Echele G."/>
            <person name="Lee C.C."/>
        </authorList>
    </citation>
    <scope>NUCLEOTIDE SEQUENCE [LARGE SCALE GENOMIC DNA]</scope>
    <source>
        <strain evidence="2">type strain: KCTC 22618</strain>
    </source>
</reference>
<protein>
    <submittedName>
        <fullName evidence="1">Uncharacterized protein</fullName>
    </submittedName>
</protein>
<dbReference type="AlphaFoldDB" id="A0A238U9B3"/>
<sequence>MKNIKLFFLSFIVLIYNVFSQEKDTLYFNAKWEKTTKKDHKFYRPLPLKKVDSLSFIQDFYRNGNLQMQGYVYTNQQNKYVGDIFWYTKEGYDASNSQYINSTNQPLTYYHNNGKVWKINTYKNAVKHGKIKLYNNSGVEIGNDHYKNGLKLNDTIHRFSRIYYSTNGNKKIAFNANVKRVFKSVKAMYWMNTGKLATITNYDKHNHISEEKIYEENGDLLKTYTEDDFLKNDFINGNYYEAKTNNGFVVAIDSSETYSYRNQIVKINDINLIHIEDQNVDFYKKAGSNVYQSFYYDILYDDYNNKTVTAFTTDGFSTRKYVYDKIFDKDDTVITINQVKEQSVEELFQSLRNVAWGSNYIEKKRYANDSIKHKTSFKYFTNQIFAYVDEAFDTNKHGGFGSFYTEKDDDKKKWRVDDQEFFSTYVFLLNENKPILVLTKEDDVVYCIIPTNNDKFVVNFKDNNDSVIKKMNYVDFNNYTLEMLMRYQNAKEFYNVKKNKQKQFLTNTFNEIILEKGYDSIQLAQQYIIAKDNNKIDVYNLQLKKLPLKNIRQVYNDRGNLQVLTSNEVYYVDVLGNKTNRNSISYSFCGTVSSTDFSIMKHDSKASVNAIKIHYGGMGRGYSYNEILEIDNLDTSYDLKFLNNTKQDGYDGNSGFVDGYVNRTNMLVVSKNKKFGLYTFTTENVKFKRRKNKNKKKTVDENGIELPEIIDINAPEYGKTQAKELLPVMYDSITLREPLIIVEKDNSYGIFSSEMSLQYKILGKVYNNFMSYEKLNGEKGWIDVRTLQEFPNL</sequence>
<proteinExistence type="predicted"/>
<dbReference type="OrthoDB" id="830908at2"/>
<dbReference type="EMBL" id="LT899436">
    <property type="protein sequence ID" value="SNR15692.1"/>
    <property type="molecule type" value="Genomic_DNA"/>
</dbReference>
<evidence type="ECO:0000313" key="2">
    <source>
        <dbReference type="Proteomes" id="UP000215214"/>
    </source>
</evidence>
<dbReference type="RefSeq" id="WP_095071659.1">
    <property type="nucleotide sequence ID" value="NZ_LT899436.1"/>
</dbReference>
<dbReference type="KEGG" id="tje:TJEJU_1989"/>
<name>A0A238U9B3_9FLAO</name>
<organism evidence="1 2">
    <name type="scientific">Tenacibaculum jejuense</name>
    <dbReference type="NCBI Taxonomy" id="584609"/>
    <lineage>
        <taxon>Bacteria</taxon>
        <taxon>Pseudomonadati</taxon>
        <taxon>Bacteroidota</taxon>
        <taxon>Flavobacteriia</taxon>
        <taxon>Flavobacteriales</taxon>
        <taxon>Flavobacteriaceae</taxon>
        <taxon>Tenacibaculum</taxon>
    </lineage>
</organism>
<gene>
    <name evidence="1" type="ORF">TJEJU_1989</name>
</gene>
<evidence type="ECO:0000313" key="1">
    <source>
        <dbReference type="EMBL" id="SNR15692.1"/>
    </source>
</evidence>